<name>A0A4R1BCR5_9ACTN</name>
<sequence length="166" mass="18232">MAVRLGALVAAPLLLALTVGWLLRPEAHLTVSNSRTGEIYHRVEVREGSTVRLSWTHSIEKTPWVEVYEVSGGRFLLREARVKSFGAGVDQIAPEVRNADGWVILSGTGRSFPELRFFHSRGVDRELALDGRVLDLGEVPQYAPVSVEIRSGSWIVSLPDGLMGGE</sequence>
<dbReference type="EMBL" id="SKBU01000031">
    <property type="protein sequence ID" value="TCJ14849.1"/>
    <property type="molecule type" value="Genomic_DNA"/>
</dbReference>
<organism evidence="1 2">
    <name type="scientific">Rubrobacter taiwanensis</name>
    <dbReference type="NCBI Taxonomy" id="185139"/>
    <lineage>
        <taxon>Bacteria</taxon>
        <taxon>Bacillati</taxon>
        <taxon>Actinomycetota</taxon>
        <taxon>Rubrobacteria</taxon>
        <taxon>Rubrobacterales</taxon>
        <taxon>Rubrobacteraceae</taxon>
        <taxon>Rubrobacter</taxon>
    </lineage>
</organism>
<dbReference type="OrthoDB" id="4411648at2"/>
<protein>
    <submittedName>
        <fullName evidence="1">DUF1850 domain-containing protein</fullName>
    </submittedName>
</protein>
<dbReference type="InterPro" id="IPR015001">
    <property type="entry name" value="DUF1850"/>
</dbReference>
<dbReference type="RefSeq" id="WP_132692701.1">
    <property type="nucleotide sequence ID" value="NZ_SKBU01000031.1"/>
</dbReference>
<proteinExistence type="predicted"/>
<dbReference type="Proteomes" id="UP000295244">
    <property type="component" value="Unassembled WGS sequence"/>
</dbReference>
<comment type="caution">
    <text evidence="1">The sequence shown here is derived from an EMBL/GenBank/DDBJ whole genome shotgun (WGS) entry which is preliminary data.</text>
</comment>
<accession>A0A4R1BCR5</accession>
<dbReference type="Pfam" id="PF08905">
    <property type="entry name" value="DUF1850"/>
    <property type="match status" value="1"/>
</dbReference>
<gene>
    <name evidence="1" type="ORF">E0L93_14025</name>
</gene>
<keyword evidence="2" id="KW-1185">Reference proteome</keyword>
<reference evidence="1 2" key="1">
    <citation type="submission" date="2019-03" db="EMBL/GenBank/DDBJ databases">
        <title>Whole genome sequence of a novel Rubrobacter taiwanensis strain, isolated from Yellowstone National Park.</title>
        <authorList>
            <person name="Freed S."/>
            <person name="Ramaley R.F."/>
            <person name="Kyndt J.A."/>
        </authorList>
    </citation>
    <scope>NUCLEOTIDE SEQUENCE [LARGE SCALE GENOMIC DNA]</scope>
    <source>
        <strain evidence="1 2">Yellowstone</strain>
    </source>
</reference>
<dbReference type="AlphaFoldDB" id="A0A4R1BCR5"/>
<evidence type="ECO:0000313" key="1">
    <source>
        <dbReference type="EMBL" id="TCJ14849.1"/>
    </source>
</evidence>
<evidence type="ECO:0000313" key="2">
    <source>
        <dbReference type="Proteomes" id="UP000295244"/>
    </source>
</evidence>